<protein>
    <submittedName>
        <fullName evidence="1">Uncharacterized protein</fullName>
    </submittedName>
</protein>
<sequence>MSDDDADPLAPDREKVALLREVAGEVRGDTSESEQLAAIVYRLSDLYDEAEETTPEDIYRATRHIVNVKQRGTLARERNRD</sequence>
<dbReference type="Pfam" id="PF25931">
    <property type="entry name" value="DUF7976"/>
    <property type="match status" value="1"/>
</dbReference>
<dbReference type="Proteomes" id="UP001057580">
    <property type="component" value="Chromosome"/>
</dbReference>
<accession>A0A9E7R726</accession>
<organism evidence="1 2">
    <name type="scientific">Salinirubellus salinus</name>
    <dbReference type="NCBI Taxonomy" id="1364945"/>
    <lineage>
        <taxon>Archaea</taxon>
        <taxon>Methanobacteriati</taxon>
        <taxon>Methanobacteriota</taxon>
        <taxon>Stenosarchaea group</taxon>
        <taxon>Halobacteria</taxon>
        <taxon>Halobacteriales</taxon>
        <taxon>Natronomonadaceae</taxon>
        <taxon>Salinirubellus</taxon>
    </lineage>
</organism>
<dbReference type="GeneID" id="74941991"/>
<dbReference type="AlphaFoldDB" id="A0A9E7R726"/>
<evidence type="ECO:0000313" key="2">
    <source>
        <dbReference type="Proteomes" id="UP001057580"/>
    </source>
</evidence>
<dbReference type="InterPro" id="IPR058282">
    <property type="entry name" value="DUF7976"/>
</dbReference>
<gene>
    <name evidence="1" type="ORF">N0B31_06175</name>
</gene>
<keyword evidence="2" id="KW-1185">Reference proteome</keyword>
<dbReference type="KEGG" id="ssai:N0B31_06175"/>
<dbReference type="RefSeq" id="WP_260594979.1">
    <property type="nucleotide sequence ID" value="NZ_CP104003.1"/>
</dbReference>
<dbReference type="EMBL" id="CP104003">
    <property type="protein sequence ID" value="UWM55868.1"/>
    <property type="molecule type" value="Genomic_DNA"/>
</dbReference>
<proteinExistence type="predicted"/>
<evidence type="ECO:0000313" key="1">
    <source>
        <dbReference type="EMBL" id="UWM55868.1"/>
    </source>
</evidence>
<name>A0A9E7R726_9EURY</name>
<reference evidence="1" key="1">
    <citation type="submission" date="2022-09" db="EMBL/GenBank/DDBJ databases">
        <title>Diverse halophilic archaea isolated from saline environments.</title>
        <authorList>
            <person name="Cui H.-L."/>
        </authorList>
    </citation>
    <scope>NUCLEOTIDE SEQUENCE</scope>
    <source>
        <strain evidence="1">ZS-35-S2</strain>
    </source>
</reference>